<proteinExistence type="predicted"/>
<evidence type="ECO:0000256" key="4">
    <source>
        <dbReference type="ARBA" id="ARBA00023136"/>
    </source>
</evidence>
<protein>
    <submittedName>
        <fullName evidence="7">MFS transporter</fullName>
    </submittedName>
</protein>
<feature type="transmembrane region" description="Helical" evidence="5">
    <location>
        <begin position="267"/>
        <end position="288"/>
    </location>
</feature>
<comment type="caution">
    <text evidence="7">The sequence shown here is derived from an EMBL/GenBank/DDBJ whole genome shotgun (WGS) entry which is preliminary data.</text>
</comment>
<feature type="transmembrane region" description="Helical" evidence="5">
    <location>
        <begin position="366"/>
        <end position="389"/>
    </location>
</feature>
<keyword evidence="3 5" id="KW-1133">Transmembrane helix</keyword>
<dbReference type="Proteomes" id="UP001501310">
    <property type="component" value="Unassembled WGS sequence"/>
</dbReference>
<dbReference type="InterPro" id="IPR050382">
    <property type="entry name" value="MFS_Na/Anion_cotransporter"/>
</dbReference>
<dbReference type="PROSITE" id="PS50850">
    <property type="entry name" value="MFS"/>
    <property type="match status" value="1"/>
</dbReference>
<dbReference type="Pfam" id="PF07690">
    <property type="entry name" value="MFS_1"/>
    <property type="match status" value="1"/>
</dbReference>
<reference evidence="8" key="1">
    <citation type="journal article" date="2019" name="Int. J. Syst. Evol. Microbiol.">
        <title>The Global Catalogue of Microorganisms (GCM) 10K type strain sequencing project: providing services to taxonomists for standard genome sequencing and annotation.</title>
        <authorList>
            <consortium name="The Broad Institute Genomics Platform"/>
            <consortium name="The Broad Institute Genome Sequencing Center for Infectious Disease"/>
            <person name="Wu L."/>
            <person name="Ma J."/>
        </authorList>
    </citation>
    <scope>NUCLEOTIDE SEQUENCE [LARGE SCALE GENOMIC DNA]</scope>
    <source>
        <strain evidence="8">JCM 16603</strain>
    </source>
</reference>
<dbReference type="Gene3D" id="1.20.1250.20">
    <property type="entry name" value="MFS general substrate transporter like domains"/>
    <property type="match status" value="2"/>
</dbReference>
<feature type="transmembrane region" description="Helical" evidence="5">
    <location>
        <begin position="395"/>
        <end position="417"/>
    </location>
</feature>
<dbReference type="InterPro" id="IPR036259">
    <property type="entry name" value="MFS_trans_sf"/>
</dbReference>
<comment type="subcellular location">
    <subcellularLocation>
        <location evidence="1">Membrane</location>
        <topology evidence="1">Multi-pass membrane protein</topology>
    </subcellularLocation>
</comment>
<evidence type="ECO:0000313" key="8">
    <source>
        <dbReference type="Proteomes" id="UP001501310"/>
    </source>
</evidence>
<accession>A0ABP7S963</accession>
<sequence>MSEVGTVQPGGHVPAAPSPLAPRLRWVLFGILCLAGISNALDRQIISLLKTEMSADLGWNDADYGRLAAYFQFAAAAAFLVTGWLVDKLGVKWGNVIGVAAWSIAAAAHGWATAAWHFVACRIGLGATEAMGTPLTIKTVAAIFPANERSLAIGLQTLIAAVGLVSMPFLIPWMAGLVGWRGAFIVAGASGIVIIALWLLATRGVRFDDGAELPRIDFADDGQPYGAILAERRTWAIAIAKLLSDATWWLFLYWLPDFYRREFGLSGSSLAAAMAIAYFGSGGGAFLWGWLSTRLLERGWSVDKVRKRVMLISALIVTPVPLVLNVDSFVVVAFMMAIVLAGHQGFSLSLFSVITDVVPRGKVGRVTAFGAFAGNLGGAAIAWIAGIVLTAGYGYLPLFLFAASSYLLAFACISLLIPRIERVEGAGGKSPLPLH</sequence>
<evidence type="ECO:0000256" key="2">
    <source>
        <dbReference type="ARBA" id="ARBA00022692"/>
    </source>
</evidence>
<feature type="transmembrane region" description="Helical" evidence="5">
    <location>
        <begin position="67"/>
        <end position="85"/>
    </location>
</feature>
<evidence type="ECO:0000313" key="7">
    <source>
        <dbReference type="EMBL" id="GAA4008476.1"/>
    </source>
</evidence>
<evidence type="ECO:0000256" key="1">
    <source>
        <dbReference type="ARBA" id="ARBA00004141"/>
    </source>
</evidence>
<name>A0ABP7S963_9SPHN</name>
<keyword evidence="8" id="KW-1185">Reference proteome</keyword>
<dbReference type="EMBL" id="BAAAZD010000002">
    <property type="protein sequence ID" value="GAA4008476.1"/>
    <property type="molecule type" value="Genomic_DNA"/>
</dbReference>
<evidence type="ECO:0000256" key="5">
    <source>
        <dbReference type="SAM" id="Phobius"/>
    </source>
</evidence>
<feature type="transmembrane region" description="Helical" evidence="5">
    <location>
        <begin position="235"/>
        <end position="255"/>
    </location>
</feature>
<organism evidence="7 8">
    <name type="scientific">Sphingomonas humi</name>
    <dbReference type="NCBI Taxonomy" id="335630"/>
    <lineage>
        <taxon>Bacteria</taxon>
        <taxon>Pseudomonadati</taxon>
        <taxon>Pseudomonadota</taxon>
        <taxon>Alphaproteobacteria</taxon>
        <taxon>Sphingomonadales</taxon>
        <taxon>Sphingomonadaceae</taxon>
        <taxon>Sphingomonas</taxon>
    </lineage>
</organism>
<keyword evidence="2 5" id="KW-0812">Transmembrane</keyword>
<dbReference type="InterPro" id="IPR011701">
    <property type="entry name" value="MFS"/>
</dbReference>
<feature type="transmembrane region" description="Helical" evidence="5">
    <location>
        <begin position="183"/>
        <end position="201"/>
    </location>
</feature>
<feature type="transmembrane region" description="Helical" evidence="5">
    <location>
        <begin position="26"/>
        <end position="46"/>
    </location>
</feature>
<evidence type="ECO:0000256" key="3">
    <source>
        <dbReference type="ARBA" id="ARBA00022989"/>
    </source>
</evidence>
<gene>
    <name evidence="7" type="ORF">GCM10022211_22580</name>
</gene>
<feature type="transmembrane region" description="Helical" evidence="5">
    <location>
        <begin position="309"/>
        <end position="326"/>
    </location>
</feature>
<keyword evidence="4 5" id="KW-0472">Membrane</keyword>
<dbReference type="SUPFAM" id="SSF103473">
    <property type="entry name" value="MFS general substrate transporter"/>
    <property type="match status" value="1"/>
</dbReference>
<feature type="transmembrane region" description="Helical" evidence="5">
    <location>
        <begin position="151"/>
        <end position="171"/>
    </location>
</feature>
<dbReference type="PANTHER" id="PTHR11662">
    <property type="entry name" value="SOLUTE CARRIER FAMILY 17"/>
    <property type="match status" value="1"/>
</dbReference>
<feature type="transmembrane region" description="Helical" evidence="5">
    <location>
        <begin position="332"/>
        <end position="354"/>
    </location>
</feature>
<dbReference type="InterPro" id="IPR020846">
    <property type="entry name" value="MFS_dom"/>
</dbReference>
<dbReference type="PANTHER" id="PTHR11662:SF285">
    <property type="entry name" value="HEXURONATE TRANSPORTER"/>
    <property type="match status" value="1"/>
</dbReference>
<feature type="domain" description="Major facilitator superfamily (MFS) profile" evidence="6">
    <location>
        <begin position="28"/>
        <end position="421"/>
    </location>
</feature>
<evidence type="ECO:0000259" key="6">
    <source>
        <dbReference type="PROSITE" id="PS50850"/>
    </source>
</evidence>
<feature type="transmembrane region" description="Helical" evidence="5">
    <location>
        <begin position="97"/>
        <end position="119"/>
    </location>
</feature>